<accession>A0A835HLX9</accession>
<sequence length="224" mass="24746">MADAPRVHRKPSNYFPFETFVDSASELTPKREAEKAVHTGADLESAIDTCLGYFTMDPTVIEESPMREYSEESRVNHVIETAEDSKVNPVMERAEDLKSKLENGFPSFVKPMTQSYLKGGTWLVEKIFGPGNQYVTTTKMILQNSEAMVSIDMPAGPSEVLVIADKYANPVHIAADLLSQAKHGPDSQVVLVIYGDGSTEFPLMNTQQEAGSRGWRIPSRSDVS</sequence>
<dbReference type="Proteomes" id="UP000631114">
    <property type="component" value="Unassembled WGS sequence"/>
</dbReference>
<comment type="similarity">
    <text evidence="2">Belongs to the histidinol dehydrogenase family.</text>
</comment>
<dbReference type="OrthoDB" id="1703565at2759"/>
<evidence type="ECO:0000313" key="4">
    <source>
        <dbReference type="Proteomes" id="UP000631114"/>
    </source>
</evidence>
<dbReference type="AlphaFoldDB" id="A0A835HLX9"/>
<dbReference type="PANTHER" id="PTHR21256">
    <property type="entry name" value="HISTIDINOL DEHYDROGENASE HDH"/>
    <property type="match status" value="1"/>
</dbReference>
<evidence type="ECO:0000313" key="3">
    <source>
        <dbReference type="EMBL" id="KAF9601755.1"/>
    </source>
</evidence>
<evidence type="ECO:0000256" key="1">
    <source>
        <dbReference type="ARBA" id="ARBA00023002"/>
    </source>
</evidence>
<dbReference type="GO" id="GO:0046872">
    <property type="term" value="F:metal ion binding"/>
    <property type="evidence" value="ECO:0007669"/>
    <property type="project" value="InterPro"/>
</dbReference>
<name>A0A835HLX9_9MAGN</name>
<dbReference type="PRINTS" id="PR00083">
    <property type="entry name" value="HOLDHDRGNASE"/>
</dbReference>
<dbReference type="PANTHER" id="PTHR21256:SF2">
    <property type="entry name" value="HISTIDINE BIOSYNTHESIS TRIFUNCTIONAL PROTEIN"/>
    <property type="match status" value="1"/>
</dbReference>
<reference evidence="3 4" key="1">
    <citation type="submission" date="2020-10" db="EMBL/GenBank/DDBJ databases">
        <title>The Coptis chinensis genome and diversification of protoberbering-type alkaloids.</title>
        <authorList>
            <person name="Wang B."/>
            <person name="Shu S."/>
            <person name="Song C."/>
            <person name="Liu Y."/>
        </authorList>
    </citation>
    <scope>NUCLEOTIDE SEQUENCE [LARGE SCALE GENOMIC DNA]</scope>
    <source>
        <strain evidence="3">HL-2020</strain>
        <tissue evidence="3">Leaf</tissue>
    </source>
</reference>
<keyword evidence="1" id="KW-0560">Oxidoreductase</keyword>
<evidence type="ECO:0008006" key="5">
    <source>
        <dbReference type="Google" id="ProtNLM"/>
    </source>
</evidence>
<dbReference type="GO" id="GO:0004399">
    <property type="term" value="F:histidinol dehydrogenase activity"/>
    <property type="evidence" value="ECO:0007669"/>
    <property type="project" value="TreeGrafter"/>
</dbReference>
<dbReference type="InterPro" id="IPR016161">
    <property type="entry name" value="Ald_DH/histidinol_DH"/>
</dbReference>
<dbReference type="InterPro" id="IPR012131">
    <property type="entry name" value="Hstdl_DH"/>
</dbReference>
<dbReference type="GO" id="GO:0051287">
    <property type="term" value="F:NAD binding"/>
    <property type="evidence" value="ECO:0007669"/>
    <property type="project" value="InterPro"/>
</dbReference>
<dbReference type="GO" id="GO:0000105">
    <property type="term" value="P:L-histidine biosynthetic process"/>
    <property type="evidence" value="ECO:0007669"/>
    <property type="project" value="TreeGrafter"/>
</dbReference>
<dbReference type="Gene3D" id="3.40.50.1980">
    <property type="entry name" value="Nitrogenase molybdenum iron protein domain"/>
    <property type="match status" value="2"/>
</dbReference>
<proteinExistence type="inferred from homology"/>
<protein>
    <recommendedName>
        <fullName evidence="5">Histidinol dehydrogenase</fullName>
    </recommendedName>
</protein>
<keyword evidence="4" id="KW-1185">Reference proteome</keyword>
<dbReference type="GO" id="GO:0009570">
    <property type="term" value="C:chloroplast stroma"/>
    <property type="evidence" value="ECO:0007669"/>
    <property type="project" value="TreeGrafter"/>
</dbReference>
<dbReference type="SUPFAM" id="SSF53720">
    <property type="entry name" value="ALDH-like"/>
    <property type="match status" value="1"/>
</dbReference>
<gene>
    <name evidence="3" type="ORF">IFM89_022869</name>
</gene>
<comment type="caution">
    <text evidence="3">The sequence shown here is derived from an EMBL/GenBank/DDBJ whole genome shotgun (WGS) entry which is preliminary data.</text>
</comment>
<dbReference type="Pfam" id="PF00815">
    <property type="entry name" value="Histidinol_dh"/>
    <property type="match status" value="1"/>
</dbReference>
<evidence type="ECO:0000256" key="2">
    <source>
        <dbReference type="RuleBase" id="RU004175"/>
    </source>
</evidence>
<organism evidence="3 4">
    <name type="scientific">Coptis chinensis</name>
    <dbReference type="NCBI Taxonomy" id="261450"/>
    <lineage>
        <taxon>Eukaryota</taxon>
        <taxon>Viridiplantae</taxon>
        <taxon>Streptophyta</taxon>
        <taxon>Embryophyta</taxon>
        <taxon>Tracheophyta</taxon>
        <taxon>Spermatophyta</taxon>
        <taxon>Magnoliopsida</taxon>
        <taxon>Ranunculales</taxon>
        <taxon>Ranunculaceae</taxon>
        <taxon>Coptidoideae</taxon>
        <taxon>Coptis</taxon>
    </lineage>
</organism>
<dbReference type="EMBL" id="JADFTS010000006">
    <property type="protein sequence ID" value="KAF9601755.1"/>
    <property type="molecule type" value="Genomic_DNA"/>
</dbReference>
<dbReference type="GO" id="GO:0005829">
    <property type="term" value="C:cytosol"/>
    <property type="evidence" value="ECO:0007669"/>
    <property type="project" value="TreeGrafter"/>
</dbReference>